<accession>A0A494TMM9</accession>
<dbReference type="Pfam" id="PF13193">
    <property type="entry name" value="AMP-binding_C"/>
    <property type="match status" value="1"/>
</dbReference>
<dbReference type="OrthoDB" id="9803968at2"/>
<dbReference type="InterPro" id="IPR025110">
    <property type="entry name" value="AMP-bd_C"/>
</dbReference>
<evidence type="ECO:0000256" key="1">
    <source>
        <dbReference type="ARBA" id="ARBA00006432"/>
    </source>
</evidence>
<dbReference type="RefSeq" id="WP_121154038.1">
    <property type="nucleotide sequence ID" value="NZ_CP032829.1"/>
</dbReference>
<dbReference type="SUPFAM" id="SSF56801">
    <property type="entry name" value="Acetyl-CoA synthetase-like"/>
    <property type="match status" value="1"/>
</dbReference>
<evidence type="ECO:0000259" key="3">
    <source>
        <dbReference type="Pfam" id="PF00501"/>
    </source>
</evidence>
<dbReference type="EMBL" id="CP032829">
    <property type="protein sequence ID" value="AYJ87091.1"/>
    <property type="molecule type" value="Genomic_DNA"/>
</dbReference>
<evidence type="ECO:0000259" key="4">
    <source>
        <dbReference type="Pfam" id="PF13193"/>
    </source>
</evidence>
<sequence length="514" mass="54792">MLPQPATLGALIDAAAARWPDHVALQEEDGSRFSFVELRDSIRAVSSAFLAKGARKGDRIGIWAPNAGAWAIVAAGAMQIGLVLVPLNTRFKGSEAADILRRAGVSRLFTVRGFLGIDYAGMLKGHDLPDLREIVFLDTLEEWLADDRVDDTTLDAAVAVIGPDDVADILFTSGTTGWPKGAMSGHSQNLRSFEAWSDAVGLTEGDRYLIVNPFFHSFGYKAGWLACLLRGATALPVASFDASLVLARIAAESVTVLPGPPTIFQSLLDAPDRVQHDLSSLRLAVTGAASVPASLIRRMRDELGIADVLTAYGLTESCGVVSATHAGDPVELVAESCGTPIPGVDVRLVDDAGQDVAVGTPGELLVRGFNVMLGYLDNPKATAEAIDGDGWLRTGDIATQDVRGYLRITDRAKDMFICGGFNCYPAEIEARLLDHPDVARVAVVGRPDARMGEVGHAVIVPTPGASRDTAALLRWCRDEMANYKAPRSIEWVDALPTNAAGKIQRFLLKPDATT</sequence>
<reference evidence="5 6" key="1">
    <citation type="submission" date="2018-09" db="EMBL/GenBank/DDBJ databases">
        <title>Sphingomonas peninsula sp. nov., isolated from fildes peninsula, Antarctic soil.</title>
        <authorList>
            <person name="Yingchao G."/>
        </authorList>
    </citation>
    <scope>NUCLEOTIDE SEQUENCE [LARGE SCALE GENOMIC DNA]</scope>
    <source>
        <strain evidence="5 6">YZ-8</strain>
    </source>
</reference>
<name>A0A494TMM9_SPHPE</name>
<dbReference type="InterPro" id="IPR020845">
    <property type="entry name" value="AMP-binding_CS"/>
</dbReference>
<dbReference type="Gene3D" id="3.30.300.30">
    <property type="match status" value="1"/>
</dbReference>
<dbReference type="NCBIfam" id="NF005801">
    <property type="entry name" value="PRK07656.1"/>
    <property type="match status" value="1"/>
</dbReference>
<dbReference type="Pfam" id="PF00501">
    <property type="entry name" value="AMP-binding"/>
    <property type="match status" value="1"/>
</dbReference>
<organism evidence="5 6">
    <name type="scientific">Sphingomonas paeninsulae</name>
    <dbReference type="NCBI Taxonomy" id="2319844"/>
    <lineage>
        <taxon>Bacteria</taxon>
        <taxon>Pseudomonadati</taxon>
        <taxon>Pseudomonadota</taxon>
        <taxon>Alphaproteobacteria</taxon>
        <taxon>Sphingomonadales</taxon>
        <taxon>Sphingomonadaceae</taxon>
        <taxon>Sphingomonas</taxon>
    </lineage>
</organism>
<dbReference type="InterPro" id="IPR000873">
    <property type="entry name" value="AMP-dep_synth/lig_dom"/>
</dbReference>
<gene>
    <name evidence="5" type="ORF">D3Y57_15520</name>
</gene>
<feature type="domain" description="AMP-dependent synthetase/ligase" evidence="3">
    <location>
        <begin position="13"/>
        <end position="376"/>
    </location>
</feature>
<protein>
    <submittedName>
        <fullName evidence="5">Fatty acid--CoA ligase</fullName>
    </submittedName>
</protein>
<dbReference type="PROSITE" id="PS00455">
    <property type="entry name" value="AMP_BINDING"/>
    <property type="match status" value="1"/>
</dbReference>
<comment type="similarity">
    <text evidence="1">Belongs to the ATP-dependent AMP-binding enzyme family.</text>
</comment>
<dbReference type="InterPro" id="IPR045851">
    <property type="entry name" value="AMP-bd_C_sf"/>
</dbReference>
<dbReference type="PANTHER" id="PTHR43201">
    <property type="entry name" value="ACYL-COA SYNTHETASE"/>
    <property type="match status" value="1"/>
</dbReference>
<dbReference type="KEGG" id="spha:D3Y57_15520"/>
<feature type="domain" description="AMP-binding enzyme C-terminal" evidence="4">
    <location>
        <begin position="427"/>
        <end position="502"/>
    </location>
</feature>
<dbReference type="AlphaFoldDB" id="A0A494TMM9"/>
<dbReference type="InterPro" id="IPR042099">
    <property type="entry name" value="ANL_N_sf"/>
</dbReference>
<proteinExistence type="inferred from homology"/>
<keyword evidence="6" id="KW-1185">Reference proteome</keyword>
<dbReference type="PANTHER" id="PTHR43201:SF5">
    <property type="entry name" value="MEDIUM-CHAIN ACYL-COA LIGASE ACSF2, MITOCHONDRIAL"/>
    <property type="match status" value="1"/>
</dbReference>
<evidence type="ECO:0000256" key="2">
    <source>
        <dbReference type="ARBA" id="ARBA00022598"/>
    </source>
</evidence>
<keyword evidence="2 5" id="KW-0436">Ligase</keyword>
<evidence type="ECO:0000313" key="5">
    <source>
        <dbReference type="EMBL" id="AYJ87091.1"/>
    </source>
</evidence>
<evidence type="ECO:0000313" key="6">
    <source>
        <dbReference type="Proteomes" id="UP000276254"/>
    </source>
</evidence>
<dbReference type="GO" id="GO:0006631">
    <property type="term" value="P:fatty acid metabolic process"/>
    <property type="evidence" value="ECO:0007669"/>
    <property type="project" value="TreeGrafter"/>
</dbReference>
<dbReference type="Gene3D" id="3.40.50.12780">
    <property type="entry name" value="N-terminal domain of ligase-like"/>
    <property type="match status" value="1"/>
</dbReference>
<dbReference type="GO" id="GO:0031956">
    <property type="term" value="F:medium-chain fatty acid-CoA ligase activity"/>
    <property type="evidence" value="ECO:0007669"/>
    <property type="project" value="TreeGrafter"/>
</dbReference>
<dbReference type="Proteomes" id="UP000276254">
    <property type="component" value="Chromosome"/>
</dbReference>